<feature type="transmembrane region" description="Helical" evidence="6">
    <location>
        <begin position="92"/>
        <end position="110"/>
    </location>
</feature>
<evidence type="ECO:0000313" key="8">
    <source>
        <dbReference type="Proteomes" id="UP000706172"/>
    </source>
</evidence>
<reference evidence="7" key="1">
    <citation type="submission" date="2020-07" db="EMBL/GenBank/DDBJ databases">
        <title>Severe corrosion of carbon steel in oil field produced water can be linked to methanogenic archaea containing a special type of NiFe hydrogenase.</title>
        <authorList>
            <person name="Lahme S."/>
            <person name="Mand J."/>
            <person name="Longwell J."/>
            <person name="Smith R."/>
            <person name="Enning D."/>
        </authorList>
    </citation>
    <scope>NUCLEOTIDE SEQUENCE</scope>
    <source>
        <strain evidence="7">MIC098Bin6</strain>
    </source>
</reference>
<dbReference type="GO" id="GO:0043190">
    <property type="term" value="C:ATP-binding cassette (ABC) transporter complex"/>
    <property type="evidence" value="ECO:0007669"/>
    <property type="project" value="InterPro"/>
</dbReference>
<keyword evidence="4 6" id="KW-1133">Transmembrane helix</keyword>
<accession>A0A931CQI6</accession>
<evidence type="ECO:0000256" key="6">
    <source>
        <dbReference type="SAM" id="Phobius"/>
    </source>
</evidence>
<protein>
    <submittedName>
        <fullName evidence="7">Cobalt ECF transporter T component CbiQ</fullName>
    </submittedName>
</protein>
<dbReference type="PANTHER" id="PTHR34857">
    <property type="entry name" value="SLL0384 PROTEIN"/>
    <property type="match status" value="1"/>
</dbReference>
<evidence type="ECO:0000256" key="4">
    <source>
        <dbReference type="ARBA" id="ARBA00022989"/>
    </source>
</evidence>
<dbReference type="InterPro" id="IPR003339">
    <property type="entry name" value="ABC/ECF_trnsptr_transmembrane"/>
</dbReference>
<dbReference type="NCBIfam" id="TIGR02454">
    <property type="entry name" value="ECF_T_CbiQ"/>
    <property type="match status" value="1"/>
</dbReference>
<feature type="transmembrane region" description="Helical" evidence="6">
    <location>
        <begin position="69"/>
        <end position="86"/>
    </location>
</feature>
<evidence type="ECO:0000256" key="5">
    <source>
        <dbReference type="ARBA" id="ARBA00023136"/>
    </source>
</evidence>
<feature type="transmembrane region" description="Helical" evidence="6">
    <location>
        <begin position="117"/>
        <end position="135"/>
    </location>
</feature>
<dbReference type="InterPro" id="IPR012809">
    <property type="entry name" value="ECF_CbiQ"/>
</dbReference>
<dbReference type="GO" id="GO:0006824">
    <property type="term" value="P:cobalt ion transport"/>
    <property type="evidence" value="ECO:0007669"/>
    <property type="project" value="InterPro"/>
</dbReference>
<evidence type="ECO:0000256" key="1">
    <source>
        <dbReference type="ARBA" id="ARBA00004651"/>
    </source>
</evidence>
<dbReference type="AlphaFoldDB" id="A0A931CQI6"/>
<feature type="transmembrane region" description="Helical" evidence="6">
    <location>
        <begin position="12"/>
        <end position="32"/>
    </location>
</feature>
<organism evidence="7 8">
    <name type="scientific">Desulfotignum balticum</name>
    <dbReference type="NCBI Taxonomy" id="115781"/>
    <lineage>
        <taxon>Bacteria</taxon>
        <taxon>Pseudomonadati</taxon>
        <taxon>Thermodesulfobacteriota</taxon>
        <taxon>Desulfobacteria</taxon>
        <taxon>Desulfobacterales</taxon>
        <taxon>Desulfobacteraceae</taxon>
        <taxon>Desulfotignum</taxon>
    </lineage>
</organism>
<keyword evidence="2" id="KW-1003">Cell membrane</keyword>
<evidence type="ECO:0000313" key="7">
    <source>
        <dbReference type="EMBL" id="MBG0778913.1"/>
    </source>
</evidence>
<keyword evidence="5 6" id="KW-0472">Membrane</keyword>
<evidence type="ECO:0000256" key="3">
    <source>
        <dbReference type="ARBA" id="ARBA00022692"/>
    </source>
</evidence>
<dbReference type="EMBL" id="JACCQK010000143">
    <property type="protein sequence ID" value="MBG0778913.1"/>
    <property type="molecule type" value="Genomic_DNA"/>
</dbReference>
<feature type="transmembrane region" description="Helical" evidence="6">
    <location>
        <begin position="155"/>
        <end position="176"/>
    </location>
</feature>
<keyword evidence="3 6" id="KW-0812">Transmembrane</keyword>
<dbReference type="PANTHER" id="PTHR34857:SF2">
    <property type="entry name" value="SLL0384 PROTEIN"/>
    <property type="match status" value="1"/>
</dbReference>
<dbReference type="CDD" id="cd16914">
    <property type="entry name" value="EcfT"/>
    <property type="match status" value="1"/>
</dbReference>
<sequence length="308" mass="33909">MTEVAYISVPLWYLPLLVLIPAAAAAGVLPWLKRRARTRTVPENDPDWSIPPVAEGFGQGISVIHRWDVRCKIVTLLAYSFAVASLRHLSAAAAALGLSLVVLLISKVWFRKVMLRVVALTGFLGMLLVVMPLTVPVHPGDTLVVFGSMDWLVVNLRGVVLAATIAAKAMAIALLMEPLLSTAPLPVTLYGLSRLGVPDMAGQMVLLSYRYLHVFTHEARRMTAGMQARGFAKKTDMDTLRALANFLGMLFVRSFERTERVFDAMQARGYNGRFPSPCDLRIQWQDILKTGIWVAAGAALVFFDYLKG</sequence>
<dbReference type="Pfam" id="PF02361">
    <property type="entry name" value="CbiQ"/>
    <property type="match status" value="1"/>
</dbReference>
<dbReference type="Proteomes" id="UP000706172">
    <property type="component" value="Unassembled WGS sequence"/>
</dbReference>
<comment type="subcellular location">
    <subcellularLocation>
        <location evidence="1">Cell membrane</location>
        <topology evidence="1">Multi-pass membrane protein</topology>
    </subcellularLocation>
</comment>
<evidence type="ECO:0000256" key="2">
    <source>
        <dbReference type="ARBA" id="ARBA00022475"/>
    </source>
</evidence>
<name>A0A931CQI6_9BACT</name>
<dbReference type="InterPro" id="IPR051611">
    <property type="entry name" value="ECF_transporter_component"/>
</dbReference>
<gene>
    <name evidence="7" type="primary">cbiQ</name>
    <name evidence="7" type="ORF">H0S81_03180</name>
</gene>
<comment type="caution">
    <text evidence="7">The sequence shown here is derived from an EMBL/GenBank/DDBJ whole genome shotgun (WGS) entry which is preliminary data.</text>
</comment>
<proteinExistence type="predicted"/>